<evidence type="ECO:0000313" key="2">
    <source>
        <dbReference type="Proteomes" id="UP000184335"/>
    </source>
</evidence>
<gene>
    <name evidence="1" type="ORF">SAMN05443429_1186</name>
</gene>
<dbReference type="STRING" id="1118202.SAMN05443429_1186"/>
<organism evidence="1 2">
    <name type="scientific">Cruoricaptor ignavus</name>
    <dbReference type="NCBI Taxonomy" id="1118202"/>
    <lineage>
        <taxon>Bacteria</taxon>
        <taxon>Pseudomonadati</taxon>
        <taxon>Bacteroidota</taxon>
        <taxon>Flavobacteriia</taxon>
        <taxon>Flavobacteriales</taxon>
        <taxon>Weeksellaceae</taxon>
        <taxon>Cruoricaptor</taxon>
    </lineage>
</organism>
<evidence type="ECO:0000313" key="1">
    <source>
        <dbReference type="EMBL" id="SHJ25455.1"/>
    </source>
</evidence>
<accession>A0A1M6HTD5</accession>
<dbReference type="AlphaFoldDB" id="A0A1M6HTD5"/>
<sequence length="30" mass="3428">MGFAKGGVEGILREICKNTHKNFFHFLVFS</sequence>
<keyword evidence="2" id="KW-1185">Reference proteome</keyword>
<proteinExistence type="predicted"/>
<name>A0A1M6HTD5_9FLAO</name>
<protein>
    <submittedName>
        <fullName evidence="1">Uncharacterized protein</fullName>
    </submittedName>
</protein>
<dbReference type="Proteomes" id="UP000184335">
    <property type="component" value="Unassembled WGS sequence"/>
</dbReference>
<reference evidence="1 2" key="1">
    <citation type="submission" date="2016-11" db="EMBL/GenBank/DDBJ databases">
        <authorList>
            <person name="Jaros S."/>
            <person name="Januszkiewicz K."/>
            <person name="Wedrychowicz H."/>
        </authorList>
    </citation>
    <scope>NUCLEOTIDE SEQUENCE [LARGE SCALE GENOMIC DNA]</scope>
    <source>
        <strain evidence="1 2">DSM 25479</strain>
    </source>
</reference>
<dbReference type="EMBL" id="FQYI01000018">
    <property type="protein sequence ID" value="SHJ25455.1"/>
    <property type="molecule type" value="Genomic_DNA"/>
</dbReference>